<gene>
    <name evidence="2" type="ORF">ACFO3O_00370</name>
</gene>
<evidence type="ECO:0000313" key="2">
    <source>
        <dbReference type="EMBL" id="MFC4632342.1"/>
    </source>
</evidence>
<evidence type="ECO:0000256" key="1">
    <source>
        <dbReference type="SAM" id="SignalP"/>
    </source>
</evidence>
<name>A0ABV9HQA3_9FLAO</name>
<accession>A0ABV9HQA3</accession>
<keyword evidence="1" id="KW-0732">Signal</keyword>
<sequence length="182" mass="20914">MKKQLLILSLLFFLITISCKENENNKVEINNKEVSEKRFENTVFSFTYPEDWNITDGEAIEEGIFYLSVEKKGLDASGLITIVSYEELIDLDESILMNIEQLQDNPVLNDFSFDEIVDSQYNTVSSRSSQFNFKTMGMKHEGMIYAFSSPTNSVVILKQEAVEDRKENAEGFDTIKNSFKIK</sequence>
<feature type="signal peptide" evidence="1">
    <location>
        <begin position="1"/>
        <end position="20"/>
    </location>
</feature>
<protein>
    <recommendedName>
        <fullName evidence="4">PsbP C-terminal domain-containing protein</fullName>
    </recommendedName>
</protein>
<dbReference type="Proteomes" id="UP001596043">
    <property type="component" value="Unassembled WGS sequence"/>
</dbReference>
<evidence type="ECO:0008006" key="4">
    <source>
        <dbReference type="Google" id="ProtNLM"/>
    </source>
</evidence>
<reference evidence="3" key="1">
    <citation type="journal article" date="2019" name="Int. J. Syst. Evol. Microbiol.">
        <title>The Global Catalogue of Microorganisms (GCM) 10K type strain sequencing project: providing services to taxonomists for standard genome sequencing and annotation.</title>
        <authorList>
            <consortium name="The Broad Institute Genomics Platform"/>
            <consortium name="The Broad Institute Genome Sequencing Center for Infectious Disease"/>
            <person name="Wu L."/>
            <person name="Ma J."/>
        </authorList>
    </citation>
    <scope>NUCLEOTIDE SEQUENCE [LARGE SCALE GENOMIC DNA]</scope>
    <source>
        <strain evidence="3">YJ-61-S</strain>
    </source>
</reference>
<dbReference type="EMBL" id="JBHSFV010000001">
    <property type="protein sequence ID" value="MFC4632342.1"/>
    <property type="molecule type" value="Genomic_DNA"/>
</dbReference>
<dbReference type="RefSeq" id="WP_379976530.1">
    <property type="nucleotide sequence ID" value="NZ_JBHSFV010000001.1"/>
</dbReference>
<keyword evidence="3" id="KW-1185">Reference proteome</keyword>
<feature type="chain" id="PRO_5047106962" description="PsbP C-terminal domain-containing protein" evidence="1">
    <location>
        <begin position="21"/>
        <end position="182"/>
    </location>
</feature>
<comment type="caution">
    <text evidence="2">The sequence shown here is derived from an EMBL/GenBank/DDBJ whole genome shotgun (WGS) entry which is preliminary data.</text>
</comment>
<dbReference type="PROSITE" id="PS51257">
    <property type="entry name" value="PROKAR_LIPOPROTEIN"/>
    <property type="match status" value="1"/>
</dbReference>
<organism evidence="2 3">
    <name type="scientific">Dokdonia ponticola</name>
    <dbReference type="NCBI Taxonomy" id="2041041"/>
    <lineage>
        <taxon>Bacteria</taxon>
        <taxon>Pseudomonadati</taxon>
        <taxon>Bacteroidota</taxon>
        <taxon>Flavobacteriia</taxon>
        <taxon>Flavobacteriales</taxon>
        <taxon>Flavobacteriaceae</taxon>
        <taxon>Dokdonia</taxon>
    </lineage>
</organism>
<evidence type="ECO:0000313" key="3">
    <source>
        <dbReference type="Proteomes" id="UP001596043"/>
    </source>
</evidence>
<proteinExistence type="predicted"/>